<dbReference type="VEuPathDB" id="AmoebaDB:EHI_044780"/>
<dbReference type="VEuPathDB" id="AmoebaDB:EHI8A_218670"/>
<reference evidence="3 4" key="1">
    <citation type="submission" date="2016-05" db="EMBL/GenBank/DDBJ databases">
        <title>First whole genome sequencing of Entamoeba histolytica HM1:IMSS-clone-6.</title>
        <authorList>
            <person name="Mukherjee Avik.K."/>
            <person name="Izumyama S."/>
            <person name="Nakada-Tsukui K."/>
            <person name="Nozaki T."/>
        </authorList>
    </citation>
    <scope>NUCLEOTIDE SEQUENCE [LARGE SCALE GENOMIC DNA]</scope>
    <source>
        <strain evidence="3 4">HM1:IMSS clone 6</strain>
    </source>
</reference>
<dbReference type="VEuPathDB" id="AmoebaDB:EHI5A_101050"/>
<dbReference type="InterPro" id="IPR038356">
    <property type="entry name" value="Tma16_sf"/>
</dbReference>
<sequence length="191" mass="22390">MSDDTSKLPVLQKEHPNSRKAKRKAKEEQRDTKLKMERKLHRVLKQAPLVDMVKWFRDSIIALGINETNIRIVTQEELFVLSVNYCCRKDVEYDDIDDKIKKMLHTTSSIQNKRDRILEEISNMRKALIGGVDIPDLLDIDNIKFILTVRDIYVTIKQSLKLRTVKYSMKDTLPLTTGVELAIKKFERKFD</sequence>
<evidence type="ECO:0000313" key="4">
    <source>
        <dbReference type="Proteomes" id="UP000078387"/>
    </source>
</evidence>
<dbReference type="AlphaFoldDB" id="A0A5K1U8B8"/>
<dbReference type="Gene3D" id="1.20.1440.170">
    <property type="entry name" value="Translation machinery-associated protein 16-like"/>
    <property type="match status" value="1"/>
</dbReference>
<proteinExistence type="inferred from homology"/>
<dbReference type="PANTHER" id="PTHR13349">
    <property type="entry name" value="TRANSLATION MACHINERY-ASSOCIATED PROTEIN 16"/>
    <property type="match status" value="1"/>
</dbReference>
<organism evidence="3 4">
    <name type="scientific">Entamoeba histolytica</name>
    <dbReference type="NCBI Taxonomy" id="5759"/>
    <lineage>
        <taxon>Eukaryota</taxon>
        <taxon>Amoebozoa</taxon>
        <taxon>Evosea</taxon>
        <taxon>Archamoebae</taxon>
        <taxon>Mastigamoebida</taxon>
        <taxon>Entamoebidae</taxon>
        <taxon>Entamoeba</taxon>
    </lineage>
</organism>
<evidence type="ECO:0000313" key="3">
    <source>
        <dbReference type="EMBL" id="GAT91775.1"/>
    </source>
</evidence>
<feature type="region of interest" description="Disordered" evidence="2">
    <location>
        <begin position="1"/>
        <end position="32"/>
    </location>
</feature>
<protein>
    <submittedName>
        <fullName evidence="3">Uncharacterized protein</fullName>
    </submittedName>
</protein>
<name>A0A5K1U8B8_ENTHI</name>
<accession>A0A5K1U8B8</accession>
<dbReference type="Pfam" id="PF11176">
    <property type="entry name" value="Tma16"/>
    <property type="match status" value="1"/>
</dbReference>
<dbReference type="OMA" id="RNDERDI"/>
<dbReference type="VEuPathDB" id="AmoebaDB:EHI7A_068580"/>
<dbReference type="PANTHER" id="PTHR13349:SF2">
    <property type="entry name" value="TRANSLATION MACHINERY-ASSOCIATED PROTEIN 16"/>
    <property type="match status" value="1"/>
</dbReference>
<comment type="similarity">
    <text evidence="1">Belongs to the TMA16 family.</text>
</comment>
<gene>
    <name evidence="3" type="ORF">CL6EHI_044780</name>
</gene>
<comment type="caution">
    <text evidence="3">The sequence shown here is derived from an EMBL/GenBank/DDBJ whole genome shotgun (WGS) entry which is preliminary data.</text>
</comment>
<dbReference type="InterPro" id="IPR021346">
    <property type="entry name" value="Tma16"/>
</dbReference>
<feature type="compositionally biased region" description="Basic and acidic residues" evidence="2">
    <location>
        <begin position="1"/>
        <end position="17"/>
    </location>
</feature>
<evidence type="ECO:0000256" key="1">
    <source>
        <dbReference type="ARBA" id="ARBA00034127"/>
    </source>
</evidence>
<dbReference type="Proteomes" id="UP000078387">
    <property type="component" value="Unassembled WGS sequence"/>
</dbReference>
<dbReference type="VEuPathDB" id="AmoebaDB:KM1_022130"/>
<evidence type="ECO:0000256" key="2">
    <source>
        <dbReference type="SAM" id="MobiDB-lite"/>
    </source>
</evidence>
<dbReference type="EMBL" id="BDEQ01000001">
    <property type="protein sequence ID" value="GAT91775.1"/>
    <property type="molecule type" value="Genomic_DNA"/>
</dbReference>
<dbReference type="GO" id="GO:0005634">
    <property type="term" value="C:nucleus"/>
    <property type="evidence" value="ECO:0007669"/>
    <property type="project" value="TreeGrafter"/>
</dbReference>